<dbReference type="STRING" id="1229780.BN381_40064"/>
<comment type="similarity">
    <text evidence="1">Belongs to the complex I 51 kDa subunit family.</text>
</comment>
<dbReference type="EC" id="1.6.99.5" evidence="7"/>
<evidence type="ECO:0000256" key="2">
    <source>
        <dbReference type="ARBA" id="ARBA00022485"/>
    </source>
</evidence>
<organism evidence="7 8">
    <name type="scientific">Candidatus Neomicrothrix parvicella RN1</name>
    <dbReference type="NCBI Taxonomy" id="1229780"/>
    <lineage>
        <taxon>Bacteria</taxon>
        <taxon>Bacillati</taxon>
        <taxon>Actinomycetota</taxon>
        <taxon>Acidimicrobiia</taxon>
        <taxon>Acidimicrobiales</taxon>
        <taxon>Microthrixaceae</taxon>
        <taxon>Candidatus Neomicrothrix</taxon>
    </lineage>
</organism>
<dbReference type="GO" id="GO:0051539">
    <property type="term" value="F:4 iron, 4 sulfur cluster binding"/>
    <property type="evidence" value="ECO:0007669"/>
    <property type="project" value="UniProtKB-KW"/>
</dbReference>
<dbReference type="InterPro" id="IPR011538">
    <property type="entry name" value="Nuo51_FMN-bd"/>
</dbReference>
<keyword evidence="5" id="KW-0411">Iron-sulfur</keyword>
<keyword evidence="4" id="KW-0408">Iron</keyword>
<dbReference type="SUPFAM" id="SSF140490">
    <property type="entry name" value="Nqo1C-terminal domain-like"/>
    <property type="match status" value="1"/>
</dbReference>
<dbReference type="OrthoDB" id="9805533at2"/>
<dbReference type="Proteomes" id="UP000018291">
    <property type="component" value="Unassembled WGS sequence"/>
</dbReference>
<evidence type="ECO:0000259" key="6">
    <source>
        <dbReference type="SMART" id="SM00928"/>
    </source>
</evidence>
<evidence type="ECO:0000256" key="5">
    <source>
        <dbReference type="ARBA" id="ARBA00023014"/>
    </source>
</evidence>
<dbReference type="SUPFAM" id="SSF142984">
    <property type="entry name" value="Nqo1 middle domain-like"/>
    <property type="match status" value="1"/>
</dbReference>
<sequence>MSTAQRSTVSRVLDAAPVESFDAYVAAGGGAGLAAAAGMDPTEVIAVIKAAGLRGRGGAGFPTGVKWQTVLGNESFTAPTSVVVNAAEGEPGTFKDRTLLRTNPYRVLEGALIAAYAVSSPRVVVAMKGSFEHELKRVRSAIDEFQANKVATDVNITVVEGPDSYLFGEETGLLEVIDGRGPFPRVAPPYRRGIEPQDRNRERNMASNVQLATETGSAESPALANNVETLAHVAQILAHGPEWFRELGTEASPGTFVATVSGDTARAGVGEFPMGVTLQAVIDDLGGPPKEQHRYVAAVSGTANAMVPADRFDTPVTYEDMRTIGSGMGSAGFLVFDERTDLVAVAAGIAHFLAVESCGQCEPCKSDGATISTHLDTILANDGSPRTLAALSSLSKTVSNGARCGLGRQQEDVTAGALRLLQTEFREHVEGRRPKVQRVLIAPIADIAGDEVVLDGRYADKNLDWSHGGADSGETPVDRLRGASPEVLEASEERPEAPAVSVDEGKGYPFELLDTAHQAMRTSLDNAKATEGDERMAHLDRLERVLAIYLDVGQRILFPMLRRVASVPGDDAAWTAAYDADLAEQCLTQVRDARGEGTLDEVTADIEALIAEEEMVVEPLLSRHLSDADIEELGRAMQATIDFDLERGAPE</sequence>
<dbReference type="Gene3D" id="3.40.50.11540">
    <property type="entry name" value="NADH-ubiquinone oxidoreductase 51kDa subunit"/>
    <property type="match status" value="1"/>
</dbReference>
<dbReference type="Gene3D" id="3.10.20.600">
    <property type="match status" value="1"/>
</dbReference>
<dbReference type="RefSeq" id="WP_012228557.1">
    <property type="nucleotide sequence ID" value="NZ_HG422565.1"/>
</dbReference>
<dbReference type="GO" id="GO:0016491">
    <property type="term" value="F:oxidoreductase activity"/>
    <property type="evidence" value="ECO:0007669"/>
    <property type="project" value="UniProtKB-KW"/>
</dbReference>
<dbReference type="eggNOG" id="COG1894">
    <property type="taxonomic scope" value="Bacteria"/>
</dbReference>
<evidence type="ECO:0000256" key="4">
    <source>
        <dbReference type="ARBA" id="ARBA00023004"/>
    </source>
</evidence>
<comment type="caution">
    <text evidence="7">The sequence shown here is derived from an EMBL/GenBank/DDBJ whole genome shotgun (WGS) entry which is preliminary data.</text>
</comment>
<protein>
    <submittedName>
        <fullName evidence="7">Putative NADH dehydrogenase (Quinone)</fullName>
        <ecNumber evidence="7">1.6.99.5</ecNumber>
    </submittedName>
</protein>
<keyword evidence="8" id="KW-1185">Reference proteome</keyword>
<feature type="domain" description="NADH-ubiquinone oxidoreductase 51kDa subunit iron-sulphur binding" evidence="6">
    <location>
        <begin position="343"/>
        <end position="388"/>
    </location>
</feature>
<dbReference type="InterPro" id="IPR019575">
    <property type="entry name" value="Nuop51_4Fe4S-bd"/>
</dbReference>
<dbReference type="Gene3D" id="1.20.1440.230">
    <property type="entry name" value="NADH-ubiquinone oxidoreductase 51kDa subunit, iron-sulphur binding domain"/>
    <property type="match status" value="1"/>
</dbReference>
<gene>
    <name evidence="7" type="ORF">BN381_40064</name>
</gene>
<accession>R4Z1A8</accession>
<name>R4Z1A8_9ACTN</name>
<evidence type="ECO:0000313" key="8">
    <source>
        <dbReference type="Proteomes" id="UP000018291"/>
    </source>
</evidence>
<dbReference type="InterPro" id="IPR037207">
    <property type="entry name" value="Nuop51_4Fe4S-bd_sf"/>
</dbReference>
<dbReference type="InterPro" id="IPR037225">
    <property type="entry name" value="Nuo51_FMN-bd_sf"/>
</dbReference>
<dbReference type="PANTHER" id="PTHR43578:SF3">
    <property type="entry name" value="NADH-QUINONE OXIDOREDUCTASE SUBUNIT F"/>
    <property type="match status" value="1"/>
</dbReference>
<dbReference type="AlphaFoldDB" id="R4Z1A8"/>
<keyword evidence="3" id="KW-0479">Metal-binding</keyword>
<keyword evidence="2" id="KW-0004">4Fe-4S</keyword>
<dbReference type="SMART" id="SM00928">
    <property type="entry name" value="NADH_4Fe-4S"/>
    <property type="match status" value="1"/>
</dbReference>
<dbReference type="Pfam" id="PF01512">
    <property type="entry name" value="Complex1_51K"/>
    <property type="match status" value="1"/>
</dbReference>
<proteinExistence type="inferred from homology"/>
<dbReference type="SUPFAM" id="SSF142019">
    <property type="entry name" value="Nqo1 FMN-binding domain-like"/>
    <property type="match status" value="1"/>
</dbReference>
<dbReference type="Pfam" id="PF10589">
    <property type="entry name" value="NADH_4Fe-4S"/>
    <property type="match status" value="1"/>
</dbReference>
<keyword evidence="7" id="KW-0560">Oxidoreductase</keyword>
<evidence type="ECO:0000256" key="3">
    <source>
        <dbReference type="ARBA" id="ARBA00022723"/>
    </source>
</evidence>
<dbReference type="HOGENOM" id="CLU_420750_0_0_11"/>
<evidence type="ECO:0000256" key="1">
    <source>
        <dbReference type="ARBA" id="ARBA00007523"/>
    </source>
</evidence>
<reference evidence="7 8" key="1">
    <citation type="journal article" date="2013" name="ISME J.">
        <title>Metabolic model for the filamentous 'Candidatus Microthrix parvicella' based on genomic and metagenomic analyses.</title>
        <authorList>
            <person name="Jon McIlroy S."/>
            <person name="Kristiansen R."/>
            <person name="Albertsen M."/>
            <person name="Michael Karst S."/>
            <person name="Rossetti S."/>
            <person name="Lund Nielsen J."/>
            <person name="Tandoi V."/>
            <person name="James Seviour R."/>
            <person name="Nielsen P.H."/>
        </authorList>
    </citation>
    <scope>NUCLEOTIDE SEQUENCE [LARGE SCALE GENOMIC DNA]</scope>
    <source>
        <strain evidence="7 8">RN1</strain>
    </source>
</reference>
<dbReference type="EMBL" id="CANL01000034">
    <property type="protein sequence ID" value="CCM64450.1"/>
    <property type="molecule type" value="Genomic_DNA"/>
</dbReference>
<dbReference type="GO" id="GO:0046872">
    <property type="term" value="F:metal ion binding"/>
    <property type="evidence" value="ECO:0007669"/>
    <property type="project" value="UniProtKB-KW"/>
</dbReference>
<evidence type="ECO:0000313" key="7">
    <source>
        <dbReference type="EMBL" id="CCM64450.1"/>
    </source>
</evidence>
<dbReference type="PANTHER" id="PTHR43578">
    <property type="entry name" value="NADH-QUINONE OXIDOREDUCTASE SUBUNIT F"/>
    <property type="match status" value="1"/>
</dbReference>